<protein>
    <submittedName>
        <fullName evidence="2">Str. FM013</fullName>
    </submittedName>
</protein>
<dbReference type="Proteomes" id="UP000053732">
    <property type="component" value="Unassembled WGS sequence"/>
</dbReference>
<evidence type="ECO:0000313" key="3">
    <source>
        <dbReference type="Proteomes" id="UP000053732"/>
    </source>
</evidence>
<reference evidence="2 3" key="1">
    <citation type="journal article" date="2014" name="Nat. Commun.">
        <title>Multiple recent horizontal transfers of a large genomic region in cheese making fungi.</title>
        <authorList>
            <person name="Cheeseman K."/>
            <person name="Ropars J."/>
            <person name="Renault P."/>
            <person name="Dupont J."/>
            <person name="Gouzy J."/>
            <person name="Branca A."/>
            <person name="Abraham A.L."/>
            <person name="Ceppi M."/>
            <person name="Conseiller E."/>
            <person name="Debuchy R."/>
            <person name="Malagnac F."/>
            <person name="Goarin A."/>
            <person name="Silar P."/>
            <person name="Lacoste S."/>
            <person name="Sallet E."/>
            <person name="Bensimon A."/>
            <person name="Giraud T."/>
            <person name="Brygoo Y."/>
        </authorList>
    </citation>
    <scope>NUCLEOTIDE SEQUENCE [LARGE SCALE GENOMIC DNA]</scope>
    <source>
        <strain evidence="3">FM 013</strain>
    </source>
</reference>
<evidence type="ECO:0000313" key="2">
    <source>
        <dbReference type="EMBL" id="CRL29327.1"/>
    </source>
</evidence>
<feature type="transmembrane region" description="Helical" evidence="1">
    <location>
        <begin position="12"/>
        <end position="32"/>
    </location>
</feature>
<dbReference type="AlphaFoldDB" id="A0A0G4PSH0"/>
<gene>
    <name evidence="2" type="ORF">PCAMFM013_S035g000022</name>
</gene>
<proteinExistence type="predicted"/>
<organism evidence="2 3">
    <name type="scientific">Penicillium camemberti (strain FM 013)</name>
    <dbReference type="NCBI Taxonomy" id="1429867"/>
    <lineage>
        <taxon>Eukaryota</taxon>
        <taxon>Fungi</taxon>
        <taxon>Dikarya</taxon>
        <taxon>Ascomycota</taxon>
        <taxon>Pezizomycotina</taxon>
        <taxon>Eurotiomycetes</taxon>
        <taxon>Eurotiomycetidae</taxon>
        <taxon>Eurotiales</taxon>
        <taxon>Aspergillaceae</taxon>
        <taxon>Penicillium</taxon>
    </lineage>
</organism>
<keyword evidence="1" id="KW-0812">Transmembrane</keyword>
<keyword evidence="1" id="KW-1133">Transmembrane helix</keyword>
<accession>A0A0G4PSH0</accession>
<name>A0A0G4PSH0_PENC3</name>
<evidence type="ECO:0000256" key="1">
    <source>
        <dbReference type="SAM" id="Phobius"/>
    </source>
</evidence>
<sequence>MVNVAQGLADMYIFKLAYCLALSPIVTMRMLSGIARGDFTVRNFPTLSRSI</sequence>
<dbReference type="EMBL" id="HG793168">
    <property type="protein sequence ID" value="CRL29327.1"/>
    <property type="molecule type" value="Genomic_DNA"/>
</dbReference>
<keyword evidence="1" id="KW-0472">Membrane</keyword>
<keyword evidence="3" id="KW-1185">Reference proteome</keyword>